<dbReference type="Pfam" id="PF13229">
    <property type="entry name" value="Beta_helix"/>
    <property type="match status" value="2"/>
</dbReference>
<dbReference type="SUPFAM" id="SSF63829">
    <property type="entry name" value="Calcium-dependent phosphotriesterase"/>
    <property type="match status" value="1"/>
</dbReference>
<comment type="caution">
    <text evidence="4">The sequence shown here is derived from an EMBL/GenBank/DDBJ whole genome shotgun (WGS) entry which is preliminary data.</text>
</comment>
<gene>
    <name evidence="4" type="ORF">HMI49_20980</name>
</gene>
<reference evidence="4 5" key="1">
    <citation type="submission" date="2020-05" db="EMBL/GenBank/DDBJ databases">
        <authorList>
            <person name="Whitworth D."/>
        </authorList>
    </citation>
    <scope>NUCLEOTIDE SEQUENCE [LARGE SCALE GENOMIC DNA]</scope>
    <source>
        <strain evidence="4 5">AB043B</strain>
    </source>
</reference>
<feature type="domain" description="Right handed beta helix" evidence="3">
    <location>
        <begin position="288"/>
        <end position="442"/>
    </location>
</feature>
<dbReference type="SUPFAM" id="SSF51126">
    <property type="entry name" value="Pectin lyase-like"/>
    <property type="match status" value="1"/>
</dbReference>
<dbReference type="PROSITE" id="PS51257">
    <property type="entry name" value="PROKAR_LIPOPROTEIN"/>
    <property type="match status" value="1"/>
</dbReference>
<feature type="domain" description="Right handed beta helix" evidence="3">
    <location>
        <begin position="179"/>
        <end position="274"/>
    </location>
</feature>
<dbReference type="InterPro" id="IPR039448">
    <property type="entry name" value="Beta_helix"/>
</dbReference>
<protein>
    <recommendedName>
        <fullName evidence="3">Right handed beta helix domain-containing protein</fullName>
    </recommendedName>
</protein>
<dbReference type="Pfam" id="PF06739">
    <property type="entry name" value="SBBP"/>
    <property type="match status" value="1"/>
</dbReference>
<dbReference type="EMBL" id="JABFJV010000123">
    <property type="protein sequence ID" value="NOK35677.1"/>
    <property type="molecule type" value="Genomic_DNA"/>
</dbReference>
<evidence type="ECO:0000259" key="3">
    <source>
        <dbReference type="Pfam" id="PF13229"/>
    </source>
</evidence>
<dbReference type="RefSeq" id="WP_171436330.1">
    <property type="nucleotide sequence ID" value="NZ_JABFJV010000123.1"/>
</dbReference>
<feature type="signal peptide" evidence="2">
    <location>
        <begin position="1"/>
        <end position="24"/>
    </location>
</feature>
<dbReference type="Gene3D" id="2.80.10.50">
    <property type="match status" value="1"/>
</dbReference>
<dbReference type="InterPro" id="IPR010620">
    <property type="entry name" value="SBBP_repeat"/>
</dbReference>
<feature type="chain" id="PRO_5030830140" description="Right handed beta helix domain-containing protein" evidence="2">
    <location>
        <begin position="25"/>
        <end position="977"/>
    </location>
</feature>
<dbReference type="PANTHER" id="PTHR35580:SF1">
    <property type="entry name" value="PHYTASE-LIKE DOMAIN-CONTAINING PROTEIN"/>
    <property type="match status" value="1"/>
</dbReference>
<accession>A0A7Y4NU62</accession>
<dbReference type="PANTHER" id="PTHR35580">
    <property type="entry name" value="CELL SURFACE GLYCOPROTEIN (S-LAYER PROTEIN)-LIKE PROTEIN"/>
    <property type="match status" value="1"/>
</dbReference>
<dbReference type="InterPro" id="IPR006626">
    <property type="entry name" value="PbH1"/>
</dbReference>
<dbReference type="SMART" id="SM00710">
    <property type="entry name" value="PbH1"/>
    <property type="match status" value="8"/>
</dbReference>
<dbReference type="Proteomes" id="UP000563426">
    <property type="component" value="Unassembled WGS sequence"/>
</dbReference>
<evidence type="ECO:0000313" key="5">
    <source>
        <dbReference type="Proteomes" id="UP000563426"/>
    </source>
</evidence>
<dbReference type="InterPro" id="IPR012334">
    <property type="entry name" value="Pectin_lyas_fold"/>
</dbReference>
<organism evidence="4 5">
    <name type="scientific">Corallococcus exercitus</name>
    <dbReference type="NCBI Taxonomy" id="2316736"/>
    <lineage>
        <taxon>Bacteria</taxon>
        <taxon>Pseudomonadati</taxon>
        <taxon>Myxococcota</taxon>
        <taxon>Myxococcia</taxon>
        <taxon>Myxococcales</taxon>
        <taxon>Cystobacterineae</taxon>
        <taxon>Myxococcaceae</taxon>
        <taxon>Corallococcus</taxon>
    </lineage>
</organism>
<keyword evidence="2" id="KW-0732">Signal</keyword>
<proteinExistence type="predicted"/>
<evidence type="ECO:0000256" key="2">
    <source>
        <dbReference type="SAM" id="SignalP"/>
    </source>
</evidence>
<evidence type="ECO:0000313" key="4">
    <source>
        <dbReference type="EMBL" id="NOK35677.1"/>
    </source>
</evidence>
<keyword evidence="5" id="KW-1185">Reference proteome</keyword>
<evidence type="ECO:0000256" key="1">
    <source>
        <dbReference type="SAM" id="MobiDB-lite"/>
    </source>
</evidence>
<name>A0A7Y4NU62_9BACT</name>
<dbReference type="SUPFAM" id="SSF101898">
    <property type="entry name" value="NHL repeat"/>
    <property type="match status" value="1"/>
</dbReference>
<dbReference type="InterPro" id="IPR052918">
    <property type="entry name" value="Motility_Chemotaxis_Reg"/>
</dbReference>
<dbReference type="InterPro" id="IPR011050">
    <property type="entry name" value="Pectin_lyase_fold/virulence"/>
</dbReference>
<feature type="region of interest" description="Disordered" evidence="1">
    <location>
        <begin position="575"/>
        <end position="597"/>
    </location>
</feature>
<dbReference type="AlphaFoldDB" id="A0A7Y4NU62"/>
<sequence length="977" mass="105600">MPRIHPRLAPLTILALCSVLWTSACDDPPDSETPSAKPAEHLKTSKAALVDFQVELPDKAFISISGSSLSDGYHVMHTGNDTATCGPEAQPCKTIRYAVGKLPEGTTLYVHGSPTPYEGTNGYITQSGNPNKPRRIVGLDHYQNKARIIPYGTKNPFDFGETQYWVLSNVMIDCQDKDVTGVYLAFSDHVAILNSNIEHCQDGAIALRGASHVTVSGNHLAHNLGTAPHPQDPNIIVRADGNGVTMEYGSHHVHIAKNFSYDNSGDSVQCQGSEQEALLPDGSQNTLLDSRHITIEGNDFHDNMENAVDIKSCQNVLITGANRFYNLYAAEEWHDNTPICGGAAVIVHYKATRVRIEDANIFDSGIGIEVGRYDKPGASDIVIRRNRIHNMNQNLVTTWPRAQKKFNCGDGITIYRAANVEVYHNTLHKLPHSGIQVHPSSNDPAWEDARDIRIWNNIISEVGGFAYNDPADTEPPFTPTNRVGGTLFFQPSMVAGVLTSENNLFYHPTGARFRLNGTAGLTLANWQAQTPFDHAGSAPTRSSEGNPLFRNGFSGDLRMQPGSAGIDTALADSTNSTRRCGSASLPDRGAVESDCPTSEFPDPVWGVQRGTQYTDRIHAVATNSVGDVFYAGTSDGSFGFTNQGYNDAFVGRYSVTGGQGWTRQMGTASTDTGNGVAVDALDNVFLAGSTIGNLGGVNAGGYDAYVVKYDKNGTRQWSSQFGGATSEQLNSITTDGTNLYVAGSITSQQTDFYLAKLNPDGSVAWTRTTGTSFEEELTSIAYNAALDSVFVTGHGKTSSIGYFKRIYLARYNSAGTLIWETWRDMPDPSYFEILSNGVAVDAAGGVYVGGRNRPGSELDNPFLYKFDGASGALQWTRDWHEFGYSSAIIWAVATSPDGHVYASGNASHHMALWKFTPEGIRVWQSDVGVRAGTYTYAFGLAVDPYGDVVSGGSTFSDIFAPSQGGPDDAWLVKYPGN</sequence>
<dbReference type="InterPro" id="IPR013431">
    <property type="entry name" value="Delta_60_rpt"/>
</dbReference>
<dbReference type="Pfam" id="PF17164">
    <property type="entry name" value="DUF5122"/>
    <property type="match status" value="1"/>
</dbReference>
<dbReference type="Gene3D" id="2.160.20.10">
    <property type="entry name" value="Single-stranded right-handed beta-helix, Pectin lyase-like"/>
    <property type="match status" value="2"/>
</dbReference>